<dbReference type="PROSITE" id="PS51257">
    <property type="entry name" value="PROKAR_LIPOPROTEIN"/>
    <property type="match status" value="1"/>
</dbReference>
<dbReference type="PANTHER" id="PTHR42852:SF13">
    <property type="entry name" value="PROTEIN DIPZ"/>
    <property type="match status" value="1"/>
</dbReference>
<organism evidence="2 3">
    <name type="scientific">Alistipes shahii WAL 8301</name>
    <dbReference type="NCBI Taxonomy" id="717959"/>
    <lineage>
        <taxon>Bacteria</taxon>
        <taxon>Pseudomonadati</taxon>
        <taxon>Bacteroidota</taxon>
        <taxon>Bacteroidia</taxon>
        <taxon>Bacteroidales</taxon>
        <taxon>Rikenellaceae</taxon>
        <taxon>Alistipes</taxon>
    </lineage>
</organism>
<gene>
    <name evidence="2" type="ORF">AL1_11590</name>
</gene>
<dbReference type="HOGENOM" id="CLU_042529_1_0_10"/>
<accession>D4IL44</accession>
<evidence type="ECO:0000313" key="3">
    <source>
        <dbReference type="Proteomes" id="UP000008794"/>
    </source>
</evidence>
<reference evidence="2 3" key="1">
    <citation type="submission" date="2010-03" db="EMBL/GenBank/DDBJ databases">
        <title>The genome sequence of Alistipes shahii WAL 8301.</title>
        <authorList>
            <consortium name="metaHIT consortium -- http://www.metahit.eu/"/>
            <person name="Pajon A."/>
            <person name="Turner K."/>
            <person name="Parkhill J."/>
        </authorList>
    </citation>
    <scope>NUCLEOTIDE SEQUENCE [LARGE SCALE GENOMIC DNA]</scope>
    <source>
        <strain evidence="2 3">WAL 8301</strain>
    </source>
</reference>
<dbReference type="GO" id="GO:0016491">
    <property type="term" value="F:oxidoreductase activity"/>
    <property type="evidence" value="ECO:0007669"/>
    <property type="project" value="InterPro"/>
</dbReference>
<dbReference type="RefSeq" id="WP_015546569.1">
    <property type="nucleotide sequence ID" value="NC_021030.1"/>
</dbReference>
<proteinExistence type="predicted"/>
<dbReference type="EMBL" id="FP929032">
    <property type="protein sequence ID" value="CBK63656.1"/>
    <property type="molecule type" value="Genomic_DNA"/>
</dbReference>
<evidence type="ECO:0000313" key="2">
    <source>
        <dbReference type="EMBL" id="CBK63656.1"/>
    </source>
</evidence>
<name>D4IL44_9BACT</name>
<dbReference type="InterPro" id="IPR013766">
    <property type="entry name" value="Thioredoxin_domain"/>
</dbReference>
<keyword evidence="2" id="KW-0413">Isomerase</keyword>
<dbReference type="AlphaFoldDB" id="D4IL44"/>
<dbReference type="InterPro" id="IPR036249">
    <property type="entry name" value="Thioredoxin-like_sf"/>
</dbReference>
<dbReference type="PATRIC" id="fig|717959.3.peg.2831"/>
<evidence type="ECO:0000259" key="1">
    <source>
        <dbReference type="PROSITE" id="PS51352"/>
    </source>
</evidence>
<dbReference type="Gene3D" id="3.40.30.10">
    <property type="entry name" value="Glutaredoxin"/>
    <property type="match status" value="1"/>
</dbReference>
<dbReference type="PROSITE" id="PS51352">
    <property type="entry name" value="THIOREDOXIN_2"/>
    <property type="match status" value="1"/>
</dbReference>
<dbReference type="GO" id="GO:0016853">
    <property type="term" value="F:isomerase activity"/>
    <property type="evidence" value="ECO:0007669"/>
    <property type="project" value="UniProtKB-KW"/>
</dbReference>
<dbReference type="Proteomes" id="UP000008794">
    <property type="component" value="Chromosome"/>
</dbReference>
<dbReference type="STRING" id="717959.AL1_11590"/>
<reference evidence="2 3" key="2">
    <citation type="submission" date="2010-03" db="EMBL/GenBank/DDBJ databases">
        <authorList>
            <person name="Pajon A."/>
        </authorList>
    </citation>
    <scope>NUCLEOTIDE SEQUENCE [LARGE SCALE GENOMIC DNA]</scope>
    <source>
        <strain evidence="2 3">WAL 8301</strain>
    </source>
</reference>
<dbReference type="GeneID" id="92755746"/>
<feature type="domain" description="Thioredoxin" evidence="1">
    <location>
        <begin position="248"/>
        <end position="388"/>
    </location>
</feature>
<protein>
    <submittedName>
        <fullName evidence="2">Thiol-disulfide isomerase and thioredoxins</fullName>
    </submittedName>
</protein>
<dbReference type="InterPro" id="IPR050553">
    <property type="entry name" value="Thioredoxin_ResA/DsbE_sf"/>
</dbReference>
<dbReference type="GO" id="GO:0016209">
    <property type="term" value="F:antioxidant activity"/>
    <property type="evidence" value="ECO:0007669"/>
    <property type="project" value="InterPro"/>
</dbReference>
<dbReference type="BioCyc" id="ASHA717959:AL1_RS05400-MONOMER"/>
<dbReference type="SUPFAM" id="SSF52833">
    <property type="entry name" value="Thioredoxin-like"/>
    <property type="match status" value="1"/>
</dbReference>
<sequence>MKRDLLLLLAAAVAGCAPRHTITGHIDNLTNDSLCIVHCAIEDMPGLKGDDDQRITYDTIVAANGRFAYDMPVELPTQFIIIPMQLMEFDQGRRHSTSTSDMKLFLDKGEQVKIEGRIDSTVFNCTLSGTRLNEDHSRHYQELRPFWIEGQRLQDAMAGKSRAEQEALYERFRQVMARRRACEMDYIDANPDNPLAGYCLTKIPIDSVLTYHERLADAARNSIFRPLLEPLLAKAGKYRLIRLAEAKIVAGSPAPDFTLKTADDKNFTLSSLRGKYVVLDFWGSWCGWCIKGIPKMKRYYDRYKSKLEIVGIDCNDTPERWLAAVEEHRLPWINVYNPKDVPAAEDISVEYAVSGYPTKVIIGPDGLIIGKYAGEGPDFYEALHKTIQ</sequence>
<dbReference type="CDD" id="cd02966">
    <property type="entry name" value="TlpA_like_family"/>
    <property type="match status" value="1"/>
</dbReference>
<dbReference type="PANTHER" id="PTHR42852">
    <property type="entry name" value="THIOL:DISULFIDE INTERCHANGE PROTEIN DSBE"/>
    <property type="match status" value="1"/>
</dbReference>
<dbReference type="KEGG" id="ash:AL1_11590"/>
<dbReference type="InterPro" id="IPR000866">
    <property type="entry name" value="AhpC/TSA"/>
</dbReference>
<dbReference type="Pfam" id="PF14289">
    <property type="entry name" value="DUF4369"/>
    <property type="match status" value="1"/>
</dbReference>
<keyword evidence="3" id="KW-1185">Reference proteome</keyword>
<dbReference type="Pfam" id="PF00578">
    <property type="entry name" value="AhpC-TSA"/>
    <property type="match status" value="1"/>
</dbReference>
<dbReference type="InterPro" id="IPR025380">
    <property type="entry name" value="DUF4369"/>
</dbReference>